<gene>
    <name evidence="2" type="ORF">FB567DRAFT_593575</name>
</gene>
<feature type="compositionally biased region" description="Polar residues" evidence="1">
    <location>
        <begin position="27"/>
        <end position="46"/>
    </location>
</feature>
<dbReference type="AlphaFoldDB" id="A0A8K0R2R6"/>
<feature type="region of interest" description="Disordered" evidence="1">
    <location>
        <begin position="185"/>
        <end position="226"/>
    </location>
</feature>
<evidence type="ECO:0000313" key="2">
    <source>
        <dbReference type="EMBL" id="KAH7084092.1"/>
    </source>
</evidence>
<feature type="region of interest" description="Disordered" evidence="1">
    <location>
        <begin position="1"/>
        <end position="46"/>
    </location>
</feature>
<accession>A0A8K0R2R6</accession>
<sequence>MTTNSIKVKRQAGTYNSPPTPPPTSPLRPSNGTTEVPSNQISTRHSTDVFQSRVTHTSKDLIRTSQACFLPDSARNSALQRGIWPSIAVQQNPKLKRVFLQSDNSHYGGSHIFQALRTEYTIAQSDGSALSRQQYVLALVAKTARASVLPVSPKKQTNMFQRIPMMQVASNPEAHRLWIHTLKKGKKNDSFRSEQEPEGVGGRSAKHEQAAGDLTVPDVFSDERRG</sequence>
<dbReference type="Proteomes" id="UP000813461">
    <property type="component" value="Unassembled WGS sequence"/>
</dbReference>
<name>A0A8K0R2R6_9PLEO</name>
<evidence type="ECO:0000256" key="1">
    <source>
        <dbReference type="SAM" id="MobiDB-lite"/>
    </source>
</evidence>
<protein>
    <submittedName>
        <fullName evidence="2">Uncharacterized protein</fullName>
    </submittedName>
</protein>
<keyword evidence="3" id="KW-1185">Reference proteome</keyword>
<organism evidence="2 3">
    <name type="scientific">Paraphoma chrysanthemicola</name>
    <dbReference type="NCBI Taxonomy" id="798071"/>
    <lineage>
        <taxon>Eukaryota</taxon>
        <taxon>Fungi</taxon>
        <taxon>Dikarya</taxon>
        <taxon>Ascomycota</taxon>
        <taxon>Pezizomycotina</taxon>
        <taxon>Dothideomycetes</taxon>
        <taxon>Pleosporomycetidae</taxon>
        <taxon>Pleosporales</taxon>
        <taxon>Pleosporineae</taxon>
        <taxon>Phaeosphaeriaceae</taxon>
        <taxon>Paraphoma</taxon>
    </lineage>
</organism>
<reference evidence="2" key="1">
    <citation type="journal article" date="2021" name="Nat. Commun.">
        <title>Genetic determinants of endophytism in the Arabidopsis root mycobiome.</title>
        <authorList>
            <person name="Mesny F."/>
            <person name="Miyauchi S."/>
            <person name="Thiergart T."/>
            <person name="Pickel B."/>
            <person name="Atanasova L."/>
            <person name="Karlsson M."/>
            <person name="Huettel B."/>
            <person name="Barry K.W."/>
            <person name="Haridas S."/>
            <person name="Chen C."/>
            <person name="Bauer D."/>
            <person name="Andreopoulos W."/>
            <person name="Pangilinan J."/>
            <person name="LaButti K."/>
            <person name="Riley R."/>
            <person name="Lipzen A."/>
            <person name="Clum A."/>
            <person name="Drula E."/>
            <person name="Henrissat B."/>
            <person name="Kohler A."/>
            <person name="Grigoriev I.V."/>
            <person name="Martin F.M."/>
            <person name="Hacquard S."/>
        </authorList>
    </citation>
    <scope>NUCLEOTIDE SEQUENCE</scope>
    <source>
        <strain evidence="2">MPI-SDFR-AT-0120</strain>
    </source>
</reference>
<dbReference type="EMBL" id="JAGMVJ010000012">
    <property type="protein sequence ID" value="KAH7084092.1"/>
    <property type="molecule type" value="Genomic_DNA"/>
</dbReference>
<evidence type="ECO:0000313" key="3">
    <source>
        <dbReference type="Proteomes" id="UP000813461"/>
    </source>
</evidence>
<comment type="caution">
    <text evidence="2">The sequence shown here is derived from an EMBL/GenBank/DDBJ whole genome shotgun (WGS) entry which is preliminary data.</text>
</comment>
<proteinExistence type="predicted"/>